<proteinExistence type="predicted"/>
<reference evidence="1" key="1">
    <citation type="journal article" date="2023" name="Mol. Phylogenet. Evol.">
        <title>Genome-scale phylogeny and comparative genomics of the fungal order Sordariales.</title>
        <authorList>
            <person name="Hensen N."/>
            <person name="Bonometti L."/>
            <person name="Westerberg I."/>
            <person name="Brannstrom I.O."/>
            <person name="Guillou S."/>
            <person name="Cros-Aarteil S."/>
            <person name="Calhoun S."/>
            <person name="Haridas S."/>
            <person name="Kuo A."/>
            <person name="Mondo S."/>
            <person name="Pangilinan J."/>
            <person name="Riley R."/>
            <person name="LaButti K."/>
            <person name="Andreopoulos B."/>
            <person name="Lipzen A."/>
            <person name="Chen C."/>
            <person name="Yan M."/>
            <person name="Daum C."/>
            <person name="Ng V."/>
            <person name="Clum A."/>
            <person name="Steindorff A."/>
            <person name="Ohm R.A."/>
            <person name="Martin F."/>
            <person name="Silar P."/>
            <person name="Natvig D.O."/>
            <person name="Lalanne C."/>
            <person name="Gautier V."/>
            <person name="Ament-Velasquez S.L."/>
            <person name="Kruys A."/>
            <person name="Hutchinson M.I."/>
            <person name="Powell A.J."/>
            <person name="Barry K."/>
            <person name="Miller A.N."/>
            <person name="Grigoriev I.V."/>
            <person name="Debuchy R."/>
            <person name="Gladieux P."/>
            <person name="Hiltunen Thoren M."/>
            <person name="Johannesson H."/>
        </authorList>
    </citation>
    <scope>NUCLEOTIDE SEQUENCE</scope>
    <source>
        <strain evidence="1">FGSC 1904</strain>
    </source>
</reference>
<reference evidence="1" key="2">
    <citation type="submission" date="2023-07" db="EMBL/GenBank/DDBJ databases">
        <authorList>
            <consortium name="Lawrence Berkeley National Laboratory"/>
            <person name="Haridas S."/>
            <person name="Hensen N."/>
            <person name="Bonometti L."/>
            <person name="Westerberg I."/>
            <person name="Brannstrom I.O."/>
            <person name="Guillou S."/>
            <person name="Cros-Aarteil S."/>
            <person name="Calhoun S."/>
            <person name="Kuo A."/>
            <person name="Mondo S."/>
            <person name="Pangilinan J."/>
            <person name="Riley R."/>
            <person name="LaButti K."/>
            <person name="Andreopoulos B."/>
            <person name="Lipzen A."/>
            <person name="Chen C."/>
            <person name="Yanf M."/>
            <person name="Daum C."/>
            <person name="Ng V."/>
            <person name="Clum A."/>
            <person name="Steindorff A."/>
            <person name="Ohm R."/>
            <person name="Martin F."/>
            <person name="Silar P."/>
            <person name="Natvig D."/>
            <person name="Lalanne C."/>
            <person name="Gautier V."/>
            <person name="Ament-velasquez S.L."/>
            <person name="Kruys A."/>
            <person name="Hutchinson M.I."/>
            <person name="Powell A.J."/>
            <person name="Barry K."/>
            <person name="Miller A.N."/>
            <person name="Grigoriev I.V."/>
            <person name="Debuchy R."/>
            <person name="Gladieux P."/>
            <person name="Thoren M.H."/>
            <person name="Johannesson H."/>
        </authorList>
    </citation>
    <scope>NUCLEOTIDE SEQUENCE</scope>
    <source>
        <strain evidence="1">FGSC 1904</strain>
    </source>
</reference>
<organism evidence="1 2">
    <name type="scientific">Sordaria brevicollis</name>
    <dbReference type="NCBI Taxonomy" id="83679"/>
    <lineage>
        <taxon>Eukaryota</taxon>
        <taxon>Fungi</taxon>
        <taxon>Dikarya</taxon>
        <taxon>Ascomycota</taxon>
        <taxon>Pezizomycotina</taxon>
        <taxon>Sordariomycetes</taxon>
        <taxon>Sordariomycetidae</taxon>
        <taxon>Sordariales</taxon>
        <taxon>Sordariaceae</taxon>
        <taxon>Sordaria</taxon>
    </lineage>
</organism>
<accession>A0AAE0P9U1</accession>
<evidence type="ECO:0000313" key="2">
    <source>
        <dbReference type="Proteomes" id="UP001281003"/>
    </source>
</evidence>
<dbReference type="EMBL" id="JAUTDP010000010">
    <property type="protein sequence ID" value="KAK3395968.1"/>
    <property type="molecule type" value="Genomic_DNA"/>
</dbReference>
<dbReference type="AlphaFoldDB" id="A0AAE0P9U1"/>
<sequence length="124" mass="14397">MLWDSTLRYGVLGFCFALTLWTKDGRWTTEARRMVARGLMPTKRFNRTRSKHRLSSPSCQQVIDQVLDWQSPIDDGVRLVATEVIRQRRIVKLVSRVPRRLRDQDIMVINCGHAGFGSNPHFDV</sequence>
<evidence type="ECO:0000313" key="1">
    <source>
        <dbReference type="EMBL" id="KAK3395968.1"/>
    </source>
</evidence>
<gene>
    <name evidence="1" type="ORF">B0T20DRAFT_49431</name>
</gene>
<keyword evidence="2" id="KW-1185">Reference proteome</keyword>
<comment type="caution">
    <text evidence="1">The sequence shown here is derived from an EMBL/GenBank/DDBJ whole genome shotgun (WGS) entry which is preliminary data.</text>
</comment>
<protein>
    <submittedName>
        <fullName evidence="1">Uncharacterized protein</fullName>
    </submittedName>
</protein>
<name>A0AAE0P9U1_SORBR</name>
<dbReference type="Proteomes" id="UP001281003">
    <property type="component" value="Unassembled WGS sequence"/>
</dbReference>